<gene>
    <name evidence="2" type="ORF">SDC9_16960</name>
</gene>
<comment type="caution">
    <text evidence="2">The sequence shown here is derived from an EMBL/GenBank/DDBJ whole genome shotgun (WGS) entry which is preliminary data.</text>
</comment>
<accession>A0A644TXK9</accession>
<name>A0A644TXK9_9ZZZZ</name>
<feature type="compositionally biased region" description="Acidic residues" evidence="1">
    <location>
        <begin position="67"/>
        <end position="77"/>
    </location>
</feature>
<dbReference type="AlphaFoldDB" id="A0A644TXK9"/>
<organism evidence="2">
    <name type="scientific">bioreactor metagenome</name>
    <dbReference type="NCBI Taxonomy" id="1076179"/>
    <lineage>
        <taxon>unclassified sequences</taxon>
        <taxon>metagenomes</taxon>
        <taxon>ecological metagenomes</taxon>
    </lineage>
</organism>
<feature type="compositionally biased region" description="Basic and acidic residues" evidence="1">
    <location>
        <begin position="78"/>
        <end position="125"/>
    </location>
</feature>
<sequence>MRRPAVGARPEARPAHPQEMRHGQHEPGEEAADMGPIGDAAGEARLGAADHLQPEPDAQHDPGGDGENPEEDDEDDQHIDAGAREHQQIAAHHPGDCARGADHRDRAGRVDGDLRAGRREPREQIEGEEAEGAELVLEIVAKNPQEQHVAAHMHQARVQEHMGEKAPHPRTLRHRRGIKCARLPQPLHVAAPGRGQQIEEEVDRDQAPGDPGRAQRGVVVADREHGARVSDPPRAVKRARSLHRADQHLARGIGELERVARHLRVLGEADRRVEGAFDLFGRAEAGHPGAGERADLELAVMRADPARIAVAARGTGDHPILGAGDGDADARGHRGAGDLGHVPLDAHAQQFERVGGGLVLAGGKREAGEGGQHQAAHGGPPVMCRAQWPRGRAPATRFTKACQKVGGVFTQITTVRPSAAFAQACGRRLSK</sequence>
<feature type="region of interest" description="Disordered" evidence="1">
    <location>
        <begin position="1"/>
        <end position="126"/>
    </location>
</feature>
<dbReference type="EMBL" id="VSSQ01000057">
    <property type="protein sequence ID" value="MPL71187.1"/>
    <property type="molecule type" value="Genomic_DNA"/>
</dbReference>
<protein>
    <submittedName>
        <fullName evidence="2">Uncharacterized protein</fullName>
    </submittedName>
</protein>
<feature type="compositionally biased region" description="Basic and acidic residues" evidence="1">
    <location>
        <begin position="10"/>
        <end position="28"/>
    </location>
</feature>
<feature type="region of interest" description="Disordered" evidence="1">
    <location>
        <begin position="189"/>
        <end position="218"/>
    </location>
</feature>
<evidence type="ECO:0000256" key="1">
    <source>
        <dbReference type="SAM" id="MobiDB-lite"/>
    </source>
</evidence>
<feature type="compositionally biased region" description="Basic and acidic residues" evidence="1">
    <location>
        <begin position="52"/>
        <end position="63"/>
    </location>
</feature>
<evidence type="ECO:0000313" key="2">
    <source>
        <dbReference type="EMBL" id="MPL71187.1"/>
    </source>
</evidence>
<reference evidence="2" key="1">
    <citation type="submission" date="2019-08" db="EMBL/GenBank/DDBJ databases">
        <authorList>
            <person name="Kucharzyk K."/>
            <person name="Murdoch R.W."/>
            <person name="Higgins S."/>
            <person name="Loffler F."/>
        </authorList>
    </citation>
    <scope>NUCLEOTIDE SEQUENCE</scope>
</reference>
<proteinExistence type="predicted"/>